<proteinExistence type="inferred from homology"/>
<dbReference type="CDD" id="cd06558">
    <property type="entry name" value="crotonase-like"/>
    <property type="match status" value="1"/>
</dbReference>
<evidence type="ECO:0000313" key="3">
    <source>
        <dbReference type="Proteomes" id="UP000630353"/>
    </source>
</evidence>
<dbReference type="Pfam" id="PF00378">
    <property type="entry name" value="ECH_1"/>
    <property type="match status" value="1"/>
</dbReference>
<dbReference type="PANTHER" id="PTHR42964:SF1">
    <property type="entry name" value="POLYKETIDE BIOSYNTHESIS ENOYL-COA HYDRATASE PKSH-RELATED"/>
    <property type="match status" value="1"/>
</dbReference>
<comment type="caution">
    <text evidence="2">The sequence shown here is derived from an EMBL/GenBank/DDBJ whole genome shotgun (WGS) entry which is preliminary data.</text>
</comment>
<dbReference type="PANTHER" id="PTHR42964">
    <property type="entry name" value="ENOYL-COA HYDRATASE"/>
    <property type="match status" value="1"/>
</dbReference>
<name>A0A918XPI1_9PROT</name>
<dbReference type="InterPro" id="IPR029045">
    <property type="entry name" value="ClpP/crotonase-like_dom_sf"/>
</dbReference>
<dbReference type="AlphaFoldDB" id="A0A918XPI1"/>
<reference evidence="2" key="1">
    <citation type="journal article" date="2014" name="Int. J. Syst. Evol. Microbiol.">
        <title>Complete genome sequence of Corynebacterium casei LMG S-19264T (=DSM 44701T), isolated from a smear-ripened cheese.</title>
        <authorList>
            <consortium name="US DOE Joint Genome Institute (JGI-PGF)"/>
            <person name="Walter F."/>
            <person name="Albersmeier A."/>
            <person name="Kalinowski J."/>
            <person name="Ruckert C."/>
        </authorList>
    </citation>
    <scope>NUCLEOTIDE SEQUENCE</scope>
    <source>
        <strain evidence="2">KCTC 42651</strain>
    </source>
</reference>
<dbReference type="InterPro" id="IPR051683">
    <property type="entry name" value="Enoyl-CoA_Hydratase/Isomerase"/>
</dbReference>
<reference evidence="2" key="2">
    <citation type="submission" date="2020-09" db="EMBL/GenBank/DDBJ databases">
        <authorList>
            <person name="Sun Q."/>
            <person name="Kim S."/>
        </authorList>
    </citation>
    <scope>NUCLEOTIDE SEQUENCE</scope>
    <source>
        <strain evidence="2">KCTC 42651</strain>
    </source>
</reference>
<accession>A0A918XPI1</accession>
<protein>
    <submittedName>
        <fullName evidence="2">Enoyl-CoA hydratase</fullName>
    </submittedName>
</protein>
<dbReference type="EMBL" id="BMZS01000002">
    <property type="protein sequence ID" value="GHD43466.1"/>
    <property type="molecule type" value="Genomic_DNA"/>
</dbReference>
<organism evidence="2 3">
    <name type="scientific">Thalassobaculum fulvum</name>
    <dbReference type="NCBI Taxonomy" id="1633335"/>
    <lineage>
        <taxon>Bacteria</taxon>
        <taxon>Pseudomonadati</taxon>
        <taxon>Pseudomonadota</taxon>
        <taxon>Alphaproteobacteria</taxon>
        <taxon>Rhodospirillales</taxon>
        <taxon>Thalassobaculaceae</taxon>
        <taxon>Thalassobaculum</taxon>
    </lineage>
</organism>
<dbReference type="RefSeq" id="WP_189987799.1">
    <property type="nucleotide sequence ID" value="NZ_BMZS01000002.1"/>
</dbReference>
<dbReference type="Proteomes" id="UP000630353">
    <property type="component" value="Unassembled WGS sequence"/>
</dbReference>
<dbReference type="GO" id="GO:0003824">
    <property type="term" value="F:catalytic activity"/>
    <property type="evidence" value="ECO:0007669"/>
    <property type="project" value="UniProtKB-ARBA"/>
</dbReference>
<comment type="similarity">
    <text evidence="1">Belongs to the enoyl-CoA hydratase/isomerase family.</text>
</comment>
<dbReference type="InterPro" id="IPR001753">
    <property type="entry name" value="Enoyl-CoA_hydra/iso"/>
</dbReference>
<gene>
    <name evidence="2" type="ORF">GCM10017083_09660</name>
</gene>
<sequence>MTAPVRELVRLEVEGGVARLTLARPERHNSLVPELLDRLLAHLDAVRGDEGIRAVVLAAEGRSFSTGGDVRGFHDQPATDLHGYAAGLVGLLNRTILALMDLPQPVIARLQGPVTGGSIGLVLAADLVAAVPEAFFAPYYVSVGFAPDGGWSAILPDRIGVQRAREIQLLNRHVGAAEAQTLGLVTEVVPADRIDVRIAEWLATLDGHVACGVRAAKRRLLPDWRRAAYAAGLECERRAFLAEVTRPEVREGMARFLDRRMAG</sequence>
<dbReference type="SUPFAM" id="SSF52096">
    <property type="entry name" value="ClpP/crotonase"/>
    <property type="match status" value="1"/>
</dbReference>
<evidence type="ECO:0000313" key="2">
    <source>
        <dbReference type="EMBL" id="GHD43466.1"/>
    </source>
</evidence>
<keyword evidence="3" id="KW-1185">Reference proteome</keyword>
<evidence type="ECO:0000256" key="1">
    <source>
        <dbReference type="ARBA" id="ARBA00005254"/>
    </source>
</evidence>
<dbReference type="Gene3D" id="3.90.226.10">
    <property type="entry name" value="2-enoyl-CoA Hydratase, Chain A, domain 1"/>
    <property type="match status" value="1"/>
</dbReference>